<feature type="domain" description="Thioredoxin" evidence="11">
    <location>
        <begin position="33"/>
        <end position="183"/>
    </location>
</feature>
<dbReference type="InterPro" id="IPR000866">
    <property type="entry name" value="AhpC/TSA"/>
</dbReference>
<evidence type="ECO:0000256" key="9">
    <source>
        <dbReference type="ARBA" id="ARBA00082991"/>
    </source>
</evidence>
<comment type="caution">
    <text evidence="13">The sequence shown here is derived from an EMBL/GenBank/DDBJ whole genome shotgun (WGS) entry which is preliminary data.</text>
</comment>
<keyword evidence="2" id="KW-0676">Redox-active center</keyword>
<dbReference type="EMBL" id="VBOU01000085">
    <property type="protein sequence ID" value="TMQ53510.1"/>
    <property type="molecule type" value="Genomic_DNA"/>
</dbReference>
<evidence type="ECO:0000256" key="5">
    <source>
        <dbReference type="ARBA" id="ARBA00060973"/>
    </source>
</evidence>
<dbReference type="Gene3D" id="3.40.30.10">
    <property type="entry name" value="Glutaredoxin"/>
    <property type="match status" value="1"/>
</dbReference>
<dbReference type="GO" id="GO:0016209">
    <property type="term" value="F:antioxidant activity"/>
    <property type="evidence" value="ECO:0007669"/>
    <property type="project" value="InterPro"/>
</dbReference>
<dbReference type="InterPro" id="IPR013766">
    <property type="entry name" value="Thioredoxin_domain"/>
</dbReference>
<proteinExistence type="inferred from homology"/>
<dbReference type="Proteomes" id="UP000317366">
    <property type="component" value="Unassembled WGS sequence"/>
</dbReference>
<evidence type="ECO:0000313" key="15">
    <source>
        <dbReference type="Proteomes" id="UP000319829"/>
    </source>
</evidence>
<comment type="catalytic activity">
    <reaction evidence="3">
        <text>[mycoredoxin]-L-dithiol + a hydroperoxide = [mycoredoxin]-L-disulfide + an alcohol + H2O</text>
        <dbReference type="Rhea" id="RHEA:62640"/>
        <dbReference type="Rhea" id="RHEA-COMP:16137"/>
        <dbReference type="Rhea" id="RHEA-COMP:16138"/>
        <dbReference type="ChEBI" id="CHEBI:15377"/>
        <dbReference type="ChEBI" id="CHEBI:29950"/>
        <dbReference type="ChEBI" id="CHEBI:30879"/>
        <dbReference type="ChEBI" id="CHEBI:35924"/>
        <dbReference type="ChEBI" id="CHEBI:50058"/>
        <dbReference type="EC" id="1.11.1.29"/>
    </reaction>
</comment>
<dbReference type="EC" id="1.11.1.29" evidence="7"/>
<dbReference type="AlphaFoldDB" id="A0A538TDR5"/>
<comment type="similarity">
    <text evidence="5">Belongs to the peroxiredoxin family. AhpE subfamily.</text>
</comment>
<dbReference type="GO" id="GO:0016491">
    <property type="term" value="F:oxidoreductase activity"/>
    <property type="evidence" value="ECO:0007669"/>
    <property type="project" value="UniProtKB-KW"/>
</dbReference>
<protein>
    <recommendedName>
        <fullName evidence="8">Alkyl hydroperoxide reductase E</fullName>
        <ecNumber evidence="7">1.11.1.29</ecNumber>
    </recommendedName>
    <alternativeName>
        <fullName evidence="9">Mycoredoxin-dependent peroxiredoxin</fullName>
    </alternativeName>
    <alternativeName>
        <fullName evidence="10">Peroxiredoxin AhpE</fullName>
    </alternativeName>
</protein>
<accession>A0A538TDR5</accession>
<dbReference type="Proteomes" id="UP000319829">
    <property type="component" value="Unassembled WGS sequence"/>
</dbReference>
<dbReference type="PROSITE" id="PS51352">
    <property type="entry name" value="THIOREDOXIN_2"/>
    <property type="match status" value="1"/>
</dbReference>
<dbReference type="InterPro" id="IPR050455">
    <property type="entry name" value="Tpx_Peroxidase_subfamily"/>
</dbReference>
<evidence type="ECO:0000256" key="7">
    <source>
        <dbReference type="ARBA" id="ARBA00067009"/>
    </source>
</evidence>
<dbReference type="SUPFAM" id="SSF52833">
    <property type="entry name" value="Thioredoxin-like"/>
    <property type="match status" value="1"/>
</dbReference>
<dbReference type="EMBL" id="VBOX01000091">
    <property type="protein sequence ID" value="TMQ61726.1"/>
    <property type="molecule type" value="Genomic_DNA"/>
</dbReference>
<evidence type="ECO:0000313" key="13">
    <source>
        <dbReference type="EMBL" id="TMQ61726.1"/>
    </source>
</evidence>
<evidence type="ECO:0000256" key="6">
    <source>
        <dbReference type="ARBA" id="ARBA00065226"/>
    </source>
</evidence>
<evidence type="ECO:0000313" key="14">
    <source>
        <dbReference type="Proteomes" id="UP000317366"/>
    </source>
</evidence>
<dbReference type="FunFam" id="3.40.30.10:FF:000118">
    <property type="entry name" value="Peroxiredoxin AhpE"/>
    <property type="match status" value="1"/>
</dbReference>
<name>A0A538TDR5_UNCEI</name>
<comment type="subunit">
    <text evidence="6">Homodimer. Forms both dimers and octamers; a tightly-associated dimer and a ring-like octamer.</text>
</comment>
<dbReference type="PANTHER" id="PTHR43110">
    <property type="entry name" value="THIOL PEROXIDASE"/>
    <property type="match status" value="1"/>
</dbReference>
<dbReference type="InterPro" id="IPR036249">
    <property type="entry name" value="Thioredoxin-like_sf"/>
</dbReference>
<evidence type="ECO:0000259" key="11">
    <source>
        <dbReference type="PROSITE" id="PS51352"/>
    </source>
</evidence>
<evidence type="ECO:0000313" key="12">
    <source>
        <dbReference type="EMBL" id="TMQ53510.1"/>
    </source>
</evidence>
<gene>
    <name evidence="12" type="ORF">E6K74_09235</name>
    <name evidence="13" type="ORF">E6K77_09555</name>
</gene>
<comment type="function">
    <text evidence="4">Thiol-specific peroxidase that catalyzes the reduction of hydrogen peroxide and organic hydroperoxides to water and alcohols, respectively. Plays a role in cell protection against oxidative stress by detoxifying peroxides. May represent an important antioxidant defense against cytotoxic peroxides, especially peroxynitrite, which can be formed by activated macrophages during infection.</text>
</comment>
<evidence type="ECO:0000256" key="1">
    <source>
        <dbReference type="ARBA" id="ARBA00023002"/>
    </source>
</evidence>
<dbReference type="CDD" id="cd03018">
    <property type="entry name" value="PRX_AhpE_like"/>
    <property type="match status" value="1"/>
</dbReference>
<reference evidence="14 15" key="1">
    <citation type="journal article" date="2019" name="Nat. Microbiol.">
        <title>Mediterranean grassland soil C-N compound turnover is dependent on rainfall and depth, and is mediated by genomically divergent microorganisms.</title>
        <authorList>
            <person name="Diamond S."/>
            <person name="Andeer P.F."/>
            <person name="Li Z."/>
            <person name="Crits-Christoph A."/>
            <person name="Burstein D."/>
            <person name="Anantharaman K."/>
            <person name="Lane K.R."/>
            <person name="Thomas B.C."/>
            <person name="Pan C."/>
            <person name="Northen T.R."/>
            <person name="Banfield J.F."/>
        </authorList>
    </citation>
    <scope>NUCLEOTIDE SEQUENCE [LARGE SCALE GENOMIC DNA]</scope>
    <source>
        <strain evidence="12">WS_4</strain>
        <strain evidence="13">WS_7</strain>
    </source>
</reference>
<dbReference type="Pfam" id="PF00578">
    <property type="entry name" value="AhpC-TSA"/>
    <property type="match status" value="1"/>
</dbReference>
<evidence type="ECO:0000256" key="10">
    <source>
        <dbReference type="ARBA" id="ARBA00083736"/>
    </source>
</evidence>
<evidence type="ECO:0000256" key="3">
    <source>
        <dbReference type="ARBA" id="ARBA00052774"/>
    </source>
</evidence>
<evidence type="ECO:0000256" key="2">
    <source>
        <dbReference type="ARBA" id="ARBA00023284"/>
    </source>
</evidence>
<organism evidence="13 14">
    <name type="scientific">Eiseniibacteriota bacterium</name>
    <dbReference type="NCBI Taxonomy" id="2212470"/>
    <lineage>
        <taxon>Bacteria</taxon>
        <taxon>Candidatus Eiseniibacteriota</taxon>
    </lineage>
</organism>
<evidence type="ECO:0000256" key="4">
    <source>
        <dbReference type="ARBA" id="ARBA00056930"/>
    </source>
</evidence>
<evidence type="ECO:0000256" key="8">
    <source>
        <dbReference type="ARBA" id="ARBA00068979"/>
    </source>
</evidence>
<keyword evidence="1" id="KW-0560">Oxidoreductase</keyword>
<sequence>MRLTSRRTIRNSRIEARGGRTMETTAMDRTATLKVGEMAPDFTSPDQNGNKVTLSSFRGKKNVVLVFHPLAFTSVCTVQMPGYSKEKQSFEGLDTQVLGLSVDSVPTHKAWAEHLGGIEYPLLADFWPHGEIAKKYGILRPEGYSERATFVIDKQGIIRHIEVHEIGKVPDRAKLIEILKTLS</sequence>
<dbReference type="PANTHER" id="PTHR43110:SF1">
    <property type="entry name" value="THIOL PEROXIDASE"/>
    <property type="match status" value="1"/>
</dbReference>